<keyword evidence="3" id="KW-1185">Reference proteome</keyword>
<dbReference type="EMBL" id="PDVP01000002">
    <property type="protein sequence ID" value="PHP68361.1"/>
    <property type="molecule type" value="Genomic_DNA"/>
</dbReference>
<proteinExistence type="predicted"/>
<gene>
    <name evidence="2" type="ORF">CSC94_06875</name>
</gene>
<feature type="region of interest" description="Disordered" evidence="1">
    <location>
        <begin position="1"/>
        <end position="35"/>
    </location>
</feature>
<protein>
    <recommendedName>
        <fullName evidence="4">Terminase small subunit</fullName>
    </recommendedName>
</protein>
<accession>A0A2G1QSA8</accession>
<sequence length="164" mass="18006">MSDDPQGPASAGAVPPVPQPQKKRGGRPPLLRPTPDVLERVHAYALQMPSKTDAAEAFGVVAVTFDKFLRREPEAMRRWTEGQAERQRIRRLRVEEEFRATAAVAPQPVAPGPGENCPTCGQLVSGPEAVTLTQSEITNAAKEFDRLIDRHLAARKAPRGARRR</sequence>
<evidence type="ECO:0000313" key="2">
    <source>
        <dbReference type="EMBL" id="PHP68361.1"/>
    </source>
</evidence>
<dbReference type="Proteomes" id="UP000221168">
    <property type="component" value="Unassembled WGS sequence"/>
</dbReference>
<dbReference type="AlphaFoldDB" id="A0A2G1QSA8"/>
<organism evidence="2 3">
    <name type="scientific">Zhengella mangrovi</name>
    <dbReference type="NCBI Taxonomy" id="1982044"/>
    <lineage>
        <taxon>Bacteria</taxon>
        <taxon>Pseudomonadati</taxon>
        <taxon>Pseudomonadota</taxon>
        <taxon>Alphaproteobacteria</taxon>
        <taxon>Hyphomicrobiales</taxon>
        <taxon>Notoacmeibacteraceae</taxon>
        <taxon>Zhengella</taxon>
    </lineage>
</organism>
<feature type="compositionally biased region" description="Low complexity" evidence="1">
    <location>
        <begin position="1"/>
        <end position="14"/>
    </location>
</feature>
<evidence type="ECO:0008006" key="4">
    <source>
        <dbReference type="Google" id="ProtNLM"/>
    </source>
</evidence>
<reference evidence="2 3" key="1">
    <citation type="submission" date="2017-10" db="EMBL/GenBank/DDBJ databases">
        <title>Sedimentibacterium mangrovi gen. nov., sp. nov., a novel member of family Phyllobacteriacea isolated from mangrove sediment.</title>
        <authorList>
            <person name="Liao H."/>
            <person name="Tian Y."/>
        </authorList>
    </citation>
    <scope>NUCLEOTIDE SEQUENCE [LARGE SCALE GENOMIC DNA]</scope>
    <source>
        <strain evidence="2 3">X9-2-2</strain>
    </source>
</reference>
<evidence type="ECO:0000313" key="3">
    <source>
        <dbReference type="Proteomes" id="UP000221168"/>
    </source>
</evidence>
<evidence type="ECO:0000256" key="1">
    <source>
        <dbReference type="SAM" id="MobiDB-lite"/>
    </source>
</evidence>
<comment type="caution">
    <text evidence="2">The sequence shown here is derived from an EMBL/GenBank/DDBJ whole genome shotgun (WGS) entry which is preliminary data.</text>
</comment>
<name>A0A2G1QSA8_9HYPH</name>
<dbReference type="RefSeq" id="WP_099305164.1">
    <property type="nucleotide sequence ID" value="NZ_PDVP01000002.1"/>
</dbReference>